<dbReference type="EMBL" id="NMQT01000102">
    <property type="protein sequence ID" value="OXM50285.1"/>
    <property type="molecule type" value="Genomic_DNA"/>
</dbReference>
<dbReference type="OrthoDB" id="8479979at2"/>
<keyword evidence="3" id="KW-1185">Reference proteome</keyword>
<organism evidence="2 3">
    <name type="scientific">Amycolatopsis thailandensis</name>
    <dbReference type="NCBI Taxonomy" id="589330"/>
    <lineage>
        <taxon>Bacteria</taxon>
        <taxon>Bacillati</taxon>
        <taxon>Actinomycetota</taxon>
        <taxon>Actinomycetes</taxon>
        <taxon>Pseudonocardiales</taxon>
        <taxon>Pseudonocardiaceae</taxon>
        <taxon>Amycolatopsis</taxon>
    </lineage>
</organism>
<evidence type="ECO:0000313" key="2">
    <source>
        <dbReference type="EMBL" id="OXM50285.1"/>
    </source>
</evidence>
<dbReference type="SUPFAM" id="SSF47090">
    <property type="entry name" value="PGBD-like"/>
    <property type="match status" value="1"/>
</dbReference>
<proteinExistence type="predicted"/>
<sequence length="30" mass="3454">MRRVQERCGLPIDGKVGPQTWRCLRRGGEV</sequence>
<comment type="caution">
    <text evidence="2">The sequence shown here is derived from an EMBL/GenBank/DDBJ whole genome shotgun (WGS) entry which is preliminary data.</text>
</comment>
<dbReference type="Pfam" id="PF01471">
    <property type="entry name" value="PG_binding_1"/>
    <property type="match status" value="1"/>
</dbReference>
<dbReference type="InterPro" id="IPR036366">
    <property type="entry name" value="PGBDSf"/>
</dbReference>
<dbReference type="AlphaFoldDB" id="A0A229RUT6"/>
<gene>
    <name evidence="2" type="ORF">CFP71_28045</name>
</gene>
<dbReference type="RefSeq" id="WP_093936946.1">
    <property type="nucleotide sequence ID" value="NZ_NMQT01000102.1"/>
</dbReference>
<dbReference type="InterPro" id="IPR002477">
    <property type="entry name" value="Peptidoglycan-bd-like"/>
</dbReference>
<evidence type="ECO:0000313" key="3">
    <source>
        <dbReference type="Proteomes" id="UP000215223"/>
    </source>
</evidence>
<dbReference type="InterPro" id="IPR036365">
    <property type="entry name" value="PGBD-like_sf"/>
</dbReference>
<feature type="domain" description="Peptidoglycan binding-like" evidence="1">
    <location>
        <begin position="2"/>
        <end position="24"/>
    </location>
</feature>
<evidence type="ECO:0000259" key="1">
    <source>
        <dbReference type="Pfam" id="PF01471"/>
    </source>
</evidence>
<dbReference type="Proteomes" id="UP000215223">
    <property type="component" value="Unassembled WGS sequence"/>
</dbReference>
<protein>
    <recommendedName>
        <fullName evidence="1">Peptidoglycan binding-like domain-containing protein</fullName>
    </recommendedName>
</protein>
<dbReference type="Gene3D" id="1.10.101.10">
    <property type="entry name" value="PGBD-like superfamily/PGBD"/>
    <property type="match status" value="1"/>
</dbReference>
<reference evidence="2 3" key="1">
    <citation type="submission" date="2017-07" db="EMBL/GenBank/DDBJ databases">
        <title>Amycolatopsis thailandensis Genome sequencing and assembly.</title>
        <authorList>
            <person name="Kaur N."/>
            <person name="Mayilraj S."/>
        </authorList>
    </citation>
    <scope>NUCLEOTIDE SEQUENCE [LARGE SCALE GENOMIC DNA]</scope>
    <source>
        <strain evidence="2 3">JCM 16380</strain>
    </source>
</reference>
<accession>A0A229RUT6</accession>
<name>A0A229RUT6_9PSEU</name>